<accession>A0AB34IDS9</accession>
<dbReference type="GO" id="GO:0004175">
    <property type="term" value="F:endopeptidase activity"/>
    <property type="evidence" value="ECO:0007669"/>
    <property type="project" value="UniProtKB-ARBA"/>
</dbReference>
<evidence type="ECO:0000256" key="3">
    <source>
        <dbReference type="SAM" id="SignalP"/>
    </source>
</evidence>
<keyword evidence="6" id="KW-1185">Reference proteome</keyword>
<comment type="caution">
    <text evidence="5">The sequence shown here is derived from an EMBL/GenBank/DDBJ whole genome shotgun (WGS) entry which is preliminary data.</text>
</comment>
<feature type="transmembrane region" description="Helical" evidence="2">
    <location>
        <begin position="181"/>
        <end position="207"/>
    </location>
</feature>
<dbReference type="Proteomes" id="UP001515480">
    <property type="component" value="Unassembled WGS sequence"/>
</dbReference>
<sequence length="1376" mass="145253">MARGRPPRLSAPSAGALLLLLLYPPPSDALRLPAPPTAAPRPSPSSAAALPIASLALRAAPFPSVPRPSPRRRHPAALALQPPPADSAPLPPLPAFSWRRIAYFCLNPAVLGVLPLAAAVCARLGARLTVLGAAYQPSAAALRLAAGFAAPLLTLSLLPLERLPPLRALAEVSDASKCICLYAFGTSLTPLRALCGAALISASAAVFEELAFRGVLQSALAAGFALVLPAPAAAALALVLQAAAFGVVHSYTPSPAYLLTALLAGLAFGGAFACTQNLFVPIAMHFMMDLISFMACHVQVARGGEVMQRRLVNGDSPIAIALARVLAAAKPSVFDRKERVLGMLQLRTAELKREVRALLGLAEAGDAPPPAPDARPAAAGRASLADALSERAAAAMAGALERQVDGWSAAAMAGIGEAYHELAEKEEALNALLIAAQPHGDAALWQRRFRAAVGKYETQVSLLRSQLLARTHSLATLRNAYFAECIVIKRSLIELGLLDDNGRVLHPVSRAPVGLLPRMMVRDADDLTTDALRMEALAKLEAEHALLLRGLGHHSSSCGADEPPPPPLSRASCVGRSSLAYVPPSAAEARRGAADEAEAAPAAARLGLPSNAFSSDVLGSLAAIGVVRAGGRCAEALEALQLPWLEREYDLYHLYMVQTANTRLYDQRMLRQMGEALAASQAEVGALKAAARAEEGKVAVLSIKLGVLAAQCKRLKEEAARRRADDAAAAKGALLETGAEEQGAPWPLPLPMLPMSVRVDCATQTGREDGGGEGEGRGETGGGALAAASFKAAKEEAKEEARKEAREEVAGEERVKAREEAREAMDDAVEEAKEEARQQARAEAELSARAEAAAIAQALEEVRLEAKEQARAELREEVRRAEGEAMRGELRAEAEAAVRAELEAELEAELQGRPAVAPPHRVLTAALREKWAHVVAEGQPAHRRVVRRQSSTLDGGAAVGGSADDLDRSGRSSPLLVALDDLDLRKSSTSHLADPDLATWQRRVLGGLGRTCTAKEMKKTLHKSTSIDAPHLKPALDDFEKASLTCLFAEQFHPLVAVFKHYCLFGATAPEFSLGEAHFAAFCADLRLDAPAPAALPPLFHASLPAKRAATHKKLPHAGAAGAALVARGGRKHSLNLHDFLGALVRLAAARAPAAPRPHATRALLYECVLPHARREGSDDLRVALARAEVPSLLDECATNLRQAFRQYASGESRSSLPSSKRGSSTPPSKGPSTSLAREGKDVAMSHSQWLQLLTDAGVLEHASHDPSGGSRPSAVAPGEQRTVDQMVEATPPKQGLSRVEATRIFIQAGSQVWEGSLHCCHELDLEGYGMRFASFAEGVARIAVATSAPDVNDPVVLHREVETFLVSLLSALVHH</sequence>
<evidence type="ECO:0000313" key="6">
    <source>
        <dbReference type="Proteomes" id="UP001515480"/>
    </source>
</evidence>
<feature type="compositionally biased region" description="Basic and acidic residues" evidence="1">
    <location>
        <begin position="766"/>
        <end position="778"/>
    </location>
</feature>
<dbReference type="GO" id="GO:0080120">
    <property type="term" value="P:CAAX-box protein maturation"/>
    <property type="evidence" value="ECO:0007669"/>
    <property type="project" value="UniProtKB-ARBA"/>
</dbReference>
<feature type="transmembrane region" description="Helical" evidence="2">
    <location>
        <begin position="101"/>
        <end position="120"/>
    </location>
</feature>
<feature type="transmembrane region" description="Helical" evidence="2">
    <location>
        <begin position="256"/>
        <end position="273"/>
    </location>
</feature>
<feature type="region of interest" description="Disordered" evidence="1">
    <location>
        <begin position="763"/>
        <end position="817"/>
    </location>
</feature>
<feature type="compositionally biased region" description="Low complexity" evidence="1">
    <location>
        <begin position="954"/>
        <end position="963"/>
    </location>
</feature>
<evidence type="ECO:0000313" key="5">
    <source>
        <dbReference type="EMBL" id="KAL1496412.1"/>
    </source>
</evidence>
<keyword evidence="2" id="KW-1133">Transmembrane helix</keyword>
<feature type="region of interest" description="Disordered" evidence="1">
    <location>
        <begin position="64"/>
        <end position="83"/>
    </location>
</feature>
<feature type="region of interest" description="Disordered" evidence="1">
    <location>
        <begin position="942"/>
        <end position="965"/>
    </location>
</feature>
<keyword evidence="2" id="KW-0472">Membrane</keyword>
<feature type="signal peptide" evidence="3">
    <location>
        <begin position="1"/>
        <end position="29"/>
    </location>
</feature>
<proteinExistence type="predicted"/>
<keyword evidence="3" id="KW-0732">Signal</keyword>
<feature type="compositionally biased region" description="Low complexity" evidence="1">
    <location>
        <begin position="1210"/>
        <end position="1235"/>
    </location>
</feature>
<feature type="domain" description="CAAX prenyl protease 2/Lysostaphin resistance protein A-like" evidence="4">
    <location>
        <begin position="195"/>
        <end position="291"/>
    </location>
</feature>
<protein>
    <recommendedName>
        <fullName evidence="4">CAAX prenyl protease 2/Lysostaphin resistance protein A-like domain-containing protein</fullName>
    </recommendedName>
</protein>
<feature type="region of interest" description="Disordered" evidence="1">
    <location>
        <begin position="1261"/>
        <end position="1280"/>
    </location>
</feature>
<gene>
    <name evidence="5" type="ORF">AB1Y20_016367</name>
</gene>
<reference evidence="5 6" key="1">
    <citation type="journal article" date="2024" name="Science">
        <title>Giant polyketide synthase enzymes in the biosynthesis of giant marine polyether toxins.</title>
        <authorList>
            <person name="Fallon T.R."/>
            <person name="Shende V.V."/>
            <person name="Wierzbicki I.H."/>
            <person name="Pendleton A.L."/>
            <person name="Watervoot N.F."/>
            <person name="Auber R.P."/>
            <person name="Gonzalez D.J."/>
            <person name="Wisecaver J.H."/>
            <person name="Moore B.S."/>
        </authorList>
    </citation>
    <scope>NUCLEOTIDE SEQUENCE [LARGE SCALE GENOMIC DNA]</scope>
    <source>
        <strain evidence="5 6">12B1</strain>
    </source>
</reference>
<keyword evidence="2" id="KW-0812">Transmembrane</keyword>
<evidence type="ECO:0000259" key="4">
    <source>
        <dbReference type="Pfam" id="PF02517"/>
    </source>
</evidence>
<dbReference type="Pfam" id="PF02517">
    <property type="entry name" value="Rce1-like"/>
    <property type="match status" value="1"/>
</dbReference>
<feature type="transmembrane region" description="Helical" evidence="2">
    <location>
        <begin position="140"/>
        <end position="160"/>
    </location>
</feature>
<name>A0AB34IDS9_PRYPA</name>
<dbReference type="EMBL" id="JBGBPQ010000029">
    <property type="protein sequence ID" value="KAL1496412.1"/>
    <property type="molecule type" value="Genomic_DNA"/>
</dbReference>
<feature type="transmembrane region" description="Helical" evidence="2">
    <location>
        <begin position="219"/>
        <end position="244"/>
    </location>
</feature>
<feature type="compositionally biased region" description="Basic and acidic residues" evidence="1">
    <location>
        <begin position="792"/>
        <end position="817"/>
    </location>
</feature>
<evidence type="ECO:0000256" key="2">
    <source>
        <dbReference type="SAM" id="Phobius"/>
    </source>
</evidence>
<feature type="chain" id="PRO_5044243104" description="CAAX prenyl protease 2/Lysostaphin resistance protein A-like domain-containing protein" evidence="3">
    <location>
        <begin position="30"/>
        <end position="1376"/>
    </location>
</feature>
<organism evidence="5 6">
    <name type="scientific">Prymnesium parvum</name>
    <name type="common">Toxic golden alga</name>
    <dbReference type="NCBI Taxonomy" id="97485"/>
    <lineage>
        <taxon>Eukaryota</taxon>
        <taxon>Haptista</taxon>
        <taxon>Haptophyta</taxon>
        <taxon>Prymnesiophyceae</taxon>
        <taxon>Prymnesiales</taxon>
        <taxon>Prymnesiaceae</taxon>
        <taxon>Prymnesium</taxon>
    </lineage>
</organism>
<evidence type="ECO:0000256" key="1">
    <source>
        <dbReference type="SAM" id="MobiDB-lite"/>
    </source>
</evidence>
<feature type="region of interest" description="Disordered" evidence="1">
    <location>
        <begin position="1209"/>
        <end position="1242"/>
    </location>
</feature>
<dbReference type="InterPro" id="IPR003675">
    <property type="entry name" value="Rce1/LyrA-like_dom"/>
</dbReference>